<dbReference type="Proteomes" id="UP000720189">
    <property type="component" value="Unassembled WGS sequence"/>
</dbReference>
<evidence type="ECO:0000256" key="1">
    <source>
        <dbReference type="SAM" id="Phobius"/>
    </source>
</evidence>
<accession>A0A9P9GR67</accession>
<sequence>MPLHHPLLVSFFFILLSSQAFILVIISLEWSLCQVSFGLLRFLSVPLFNFLFTSSTSIIISRRFSILALFSNAISSLVALNFVSLFESVSAFSTSVCRSSILVHTKLQKSTISTPSFSLSTSSHLHQIKPPHVSQPATIKPRPPSRSAPVLQCQTVRTRNNSIAPLRKLASSFASPSTVSWRIQTLEFPL</sequence>
<keyword evidence="1" id="KW-1133">Transmembrane helix</keyword>
<evidence type="ECO:0000313" key="3">
    <source>
        <dbReference type="Proteomes" id="UP000720189"/>
    </source>
</evidence>
<feature type="transmembrane region" description="Helical" evidence="1">
    <location>
        <begin position="64"/>
        <end position="86"/>
    </location>
</feature>
<dbReference type="EMBL" id="JAGMUX010000012">
    <property type="protein sequence ID" value="KAH7243272.1"/>
    <property type="molecule type" value="Genomic_DNA"/>
</dbReference>
<dbReference type="GeneID" id="70231630"/>
<gene>
    <name evidence="2" type="ORF">BKA55DRAFT_88241</name>
</gene>
<protein>
    <submittedName>
        <fullName evidence="2">Uncharacterized protein</fullName>
    </submittedName>
</protein>
<reference evidence="2" key="1">
    <citation type="journal article" date="2021" name="Nat. Commun.">
        <title>Genetic determinants of endophytism in the Arabidopsis root mycobiome.</title>
        <authorList>
            <person name="Mesny F."/>
            <person name="Miyauchi S."/>
            <person name="Thiergart T."/>
            <person name="Pickel B."/>
            <person name="Atanasova L."/>
            <person name="Karlsson M."/>
            <person name="Huettel B."/>
            <person name="Barry K.W."/>
            <person name="Haridas S."/>
            <person name="Chen C."/>
            <person name="Bauer D."/>
            <person name="Andreopoulos W."/>
            <person name="Pangilinan J."/>
            <person name="LaButti K."/>
            <person name="Riley R."/>
            <person name="Lipzen A."/>
            <person name="Clum A."/>
            <person name="Drula E."/>
            <person name="Henrissat B."/>
            <person name="Kohler A."/>
            <person name="Grigoriev I.V."/>
            <person name="Martin F.M."/>
            <person name="Hacquard S."/>
        </authorList>
    </citation>
    <scope>NUCLEOTIDE SEQUENCE</scope>
    <source>
        <strain evidence="2">MPI-CAGE-AT-0023</strain>
    </source>
</reference>
<keyword evidence="1" id="KW-0812">Transmembrane</keyword>
<evidence type="ECO:0000313" key="2">
    <source>
        <dbReference type="EMBL" id="KAH7243272.1"/>
    </source>
</evidence>
<keyword evidence="3" id="KW-1185">Reference proteome</keyword>
<organism evidence="2 3">
    <name type="scientific">Fusarium redolens</name>
    <dbReference type="NCBI Taxonomy" id="48865"/>
    <lineage>
        <taxon>Eukaryota</taxon>
        <taxon>Fungi</taxon>
        <taxon>Dikarya</taxon>
        <taxon>Ascomycota</taxon>
        <taxon>Pezizomycotina</taxon>
        <taxon>Sordariomycetes</taxon>
        <taxon>Hypocreomycetidae</taxon>
        <taxon>Hypocreales</taxon>
        <taxon>Nectriaceae</taxon>
        <taxon>Fusarium</taxon>
        <taxon>Fusarium redolens species complex</taxon>
    </lineage>
</organism>
<name>A0A9P9GR67_FUSRE</name>
<comment type="caution">
    <text evidence="2">The sequence shown here is derived from an EMBL/GenBank/DDBJ whole genome shotgun (WGS) entry which is preliminary data.</text>
</comment>
<dbReference type="AlphaFoldDB" id="A0A9P9GR67"/>
<keyword evidence="1" id="KW-0472">Membrane</keyword>
<proteinExistence type="predicted"/>
<feature type="transmembrane region" description="Helical" evidence="1">
    <location>
        <begin position="7"/>
        <end position="28"/>
    </location>
</feature>
<feature type="transmembrane region" description="Helical" evidence="1">
    <location>
        <begin position="34"/>
        <end position="52"/>
    </location>
</feature>
<dbReference type="RefSeq" id="XP_046046765.1">
    <property type="nucleotide sequence ID" value="XM_046201676.1"/>
</dbReference>